<protein>
    <submittedName>
        <fullName evidence="1">Excisionase family DNA binding domain-containing protein</fullName>
    </submittedName>
</protein>
<geneLocation type="plasmid" evidence="2">
    <name>pkf715c dna</name>
</geneLocation>
<keyword evidence="1" id="KW-0614">Plasmid</keyword>
<dbReference type="RefSeq" id="WP_096427242.1">
    <property type="nucleotide sequence ID" value="NZ_AP015032.1"/>
</dbReference>
<gene>
    <name evidence="1" type="ORF">KF715C_pC980</name>
</gene>
<reference evidence="1 2" key="1">
    <citation type="submission" date="2015-11" db="EMBL/GenBank/DDBJ databases">
        <title>Complete genome sequencing of a biphenyl-degrading bacterium, Pseudomonas putida KF715 (=NBRC110667).</title>
        <authorList>
            <person name="Suenaga H."/>
            <person name="Fujihara N."/>
            <person name="Watanabe T."/>
            <person name="Hirose J."/>
            <person name="Kimura N."/>
            <person name="Yamazoe A."/>
            <person name="Hosoyama A."/>
            <person name="Shimodaira J."/>
            <person name="Furukawa K."/>
        </authorList>
    </citation>
    <scope>NUCLEOTIDE SEQUENCE [LARGE SCALE GENOMIC DNA]</scope>
    <source>
        <strain evidence="1 2">KF715</strain>
        <plasmid evidence="2">Plasmid pkf715c dna</plasmid>
    </source>
</reference>
<dbReference type="Proteomes" id="UP000218731">
    <property type="component" value="Plasmid pKF715C"/>
</dbReference>
<name>A0A1L7NQ04_PSEPU</name>
<accession>A0A1L7NQ04</accession>
<proteinExistence type="predicted"/>
<sequence length="90" mass="9877">MSTATLTPEADALEAVFNQVQRAIADSGLASEILEDYLADYEHDAKYGATAGRFNLQRFRGYLQGLYASGVLPDADYDQVNARLVKAFNL</sequence>
<dbReference type="AlphaFoldDB" id="A0A1L7NQ04"/>
<evidence type="ECO:0000313" key="2">
    <source>
        <dbReference type="Proteomes" id="UP000218731"/>
    </source>
</evidence>
<organism evidence="1 2">
    <name type="scientific">Pseudomonas putida</name>
    <name type="common">Arthrobacter siderocapsulatus</name>
    <dbReference type="NCBI Taxonomy" id="303"/>
    <lineage>
        <taxon>Bacteria</taxon>
        <taxon>Pseudomonadati</taxon>
        <taxon>Pseudomonadota</taxon>
        <taxon>Gammaproteobacteria</taxon>
        <taxon>Pseudomonadales</taxon>
        <taxon>Pseudomonadaceae</taxon>
        <taxon>Pseudomonas</taxon>
    </lineage>
</organism>
<dbReference type="EMBL" id="AP015032">
    <property type="protein sequence ID" value="BAW27531.1"/>
    <property type="molecule type" value="Genomic_DNA"/>
</dbReference>
<evidence type="ECO:0000313" key="1">
    <source>
        <dbReference type="EMBL" id="BAW27531.1"/>
    </source>
</evidence>